<feature type="region of interest" description="Disordered" evidence="5">
    <location>
        <begin position="427"/>
        <end position="454"/>
    </location>
</feature>
<evidence type="ECO:0000313" key="8">
    <source>
        <dbReference type="Proteomes" id="UP000826234"/>
    </source>
</evidence>
<dbReference type="InterPro" id="IPR001680">
    <property type="entry name" value="WD40_rpt"/>
</dbReference>
<dbReference type="SMART" id="SM00320">
    <property type="entry name" value="WD40"/>
    <property type="match status" value="5"/>
</dbReference>
<accession>A0ABQ7SYS3</accession>
<feature type="compositionally biased region" description="Basic and acidic residues" evidence="5">
    <location>
        <begin position="442"/>
        <end position="454"/>
    </location>
</feature>
<dbReference type="PROSITE" id="PS50294">
    <property type="entry name" value="WD_REPEATS_REGION"/>
    <property type="match status" value="1"/>
</dbReference>
<protein>
    <recommendedName>
        <fullName evidence="6">Small-subunit processome Utp12 domain-containing protein</fullName>
    </recommendedName>
</protein>
<feature type="region of interest" description="Disordered" evidence="5">
    <location>
        <begin position="80"/>
        <end position="105"/>
    </location>
</feature>
<dbReference type="InterPro" id="IPR036322">
    <property type="entry name" value="WD40_repeat_dom_sf"/>
</dbReference>
<dbReference type="SUPFAM" id="SSF50978">
    <property type="entry name" value="WD40 repeat-like"/>
    <property type="match status" value="1"/>
</dbReference>
<dbReference type="Pfam" id="PF00400">
    <property type="entry name" value="WD40"/>
    <property type="match status" value="2"/>
</dbReference>
<organism evidence="7 8">
    <name type="scientific">Phrynosoma platyrhinos</name>
    <name type="common">Desert horned lizard</name>
    <dbReference type="NCBI Taxonomy" id="52577"/>
    <lineage>
        <taxon>Eukaryota</taxon>
        <taxon>Metazoa</taxon>
        <taxon>Chordata</taxon>
        <taxon>Craniata</taxon>
        <taxon>Vertebrata</taxon>
        <taxon>Euteleostomi</taxon>
        <taxon>Lepidosauria</taxon>
        <taxon>Squamata</taxon>
        <taxon>Bifurcata</taxon>
        <taxon>Unidentata</taxon>
        <taxon>Episquamata</taxon>
        <taxon>Toxicofera</taxon>
        <taxon>Iguania</taxon>
        <taxon>Phrynosomatidae</taxon>
        <taxon>Phrynosomatinae</taxon>
        <taxon>Phrynosoma</taxon>
    </lineage>
</organism>
<keyword evidence="4" id="KW-0853">WD repeat</keyword>
<proteinExistence type="inferred from homology"/>
<reference evidence="7 8" key="1">
    <citation type="journal article" date="2022" name="Gigascience">
        <title>A chromosome-level genome assembly and annotation of the desert horned lizard, Phrynosoma platyrhinos, provides insight into chromosomal rearrangements among reptiles.</title>
        <authorList>
            <person name="Koochekian N."/>
            <person name="Ascanio A."/>
            <person name="Farleigh K."/>
            <person name="Card D.C."/>
            <person name="Schield D.R."/>
            <person name="Castoe T.A."/>
            <person name="Jezkova T."/>
        </authorList>
    </citation>
    <scope>NUCLEOTIDE SEQUENCE [LARGE SCALE GENOMIC DNA]</scope>
    <source>
        <strain evidence="7">NK-2021</strain>
    </source>
</reference>
<dbReference type="InterPro" id="IPR052414">
    <property type="entry name" value="U3_snoRNA-assoc_WDR"/>
</dbReference>
<keyword evidence="8" id="KW-1185">Reference proteome</keyword>
<gene>
    <name evidence="7" type="ORF">JD844_025097</name>
</gene>
<feature type="region of interest" description="Disordered" evidence="5">
    <location>
        <begin position="587"/>
        <end position="654"/>
    </location>
</feature>
<sequence length="654" mass="72334">MAVAGADREQGSGAAPGRPVFVVGTPCAFSPPQQQRCRLLALSGPDGRLRVWETESSRLRQEYVPSAHLSAACTCLAWAPPSGSGGRPSPSKEGPQRKKRKSEVVDTGEQLDLLAIGTADGSILLYSTIKGELQSKLRGHDNKINCVRWHQDNGCLYSCSDDKNIVEWNIRTCKVKCKWKGDNSSVSSLCISPDGKMLLSAGRSIKLWDLETKEVYRHFTGHATAVSALMFITVRPPNENQPFDGITGLYFLSGAVHDRLLSVWQVRTDRKEKNAVMNFTVTDEPIHIDLTISESKEEPVKLAVVCRDGQLHVFEQVLNGYCKKPLTSKCTIQIATPGDSSDSTPKPVPILAAAFCADKESLLLVYGNSLQPVLERVSLNATEPHMCLVRDIQKTLTLKTEMAITKVKTPVVNSEVKTLVPGIPGHSAAVKSTSCRKKTETKRKPGDKEESIEDRLSAMDIDVMKVKQSSGELPQTDNFAVLLVQGLESNDAEILNLTKRLQGHPYSASQMVRWLKPVLTIHTSYLSTLPDLVPQLGMLYQLMESRVKTLQKLSRLHGKLYLIITQVAALKKAQDGPEVDQTAKLVYEEESSEEGSDDEMAAEKESDENWDEDDDEEEENSERDELSDKEEEMAVDKEINGESDLDPENESEEE</sequence>
<comment type="similarity">
    <text evidence="3">Belongs to the UTP5 family.</text>
</comment>
<evidence type="ECO:0000256" key="1">
    <source>
        <dbReference type="ARBA" id="ARBA00004123"/>
    </source>
</evidence>
<dbReference type="PROSITE" id="PS50082">
    <property type="entry name" value="WD_REPEATS_2"/>
    <property type="match status" value="1"/>
</dbReference>
<feature type="compositionally biased region" description="Acidic residues" evidence="5">
    <location>
        <begin position="588"/>
        <end position="631"/>
    </location>
</feature>
<dbReference type="Pfam" id="PF04003">
    <property type="entry name" value="Utp12"/>
    <property type="match status" value="1"/>
</dbReference>
<comment type="subcellular location">
    <subcellularLocation>
        <location evidence="1">Nucleus</location>
    </subcellularLocation>
</comment>
<dbReference type="PANTHER" id="PTHR44267:SF1">
    <property type="entry name" value="WD REPEAT-CONTAINING PROTEIN 43"/>
    <property type="match status" value="1"/>
</dbReference>
<evidence type="ECO:0000313" key="7">
    <source>
        <dbReference type="EMBL" id="KAH0622630.1"/>
    </source>
</evidence>
<evidence type="ECO:0000256" key="3">
    <source>
        <dbReference type="ARBA" id="ARBA00038335"/>
    </source>
</evidence>
<evidence type="ECO:0000256" key="4">
    <source>
        <dbReference type="PROSITE-ProRule" id="PRU00221"/>
    </source>
</evidence>
<dbReference type="Gene3D" id="2.130.10.10">
    <property type="entry name" value="YVTN repeat-like/Quinoprotein amine dehydrogenase"/>
    <property type="match status" value="2"/>
</dbReference>
<feature type="domain" description="Small-subunit processome Utp12" evidence="6">
    <location>
        <begin position="497"/>
        <end position="563"/>
    </location>
</feature>
<evidence type="ECO:0000256" key="5">
    <source>
        <dbReference type="SAM" id="MobiDB-lite"/>
    </source>
</evidence>
<comment type="caution">
    <text evidence="7">The sequence shown here is derived from an EMBL/GenBank/DDBJ whole genome shotgun (WGS) entry which is preliminary data.</text>
</comment>
<feature type="repeat" description="WD" evidence="4">
    <location>
        <begin position="137"/>
        <end position="172"/>
    </location>
</feature>
<dbReference type="EMBL" id="JAIPUX010003289">
    <property type="protein sequence ID" value="KAH0622630.1"/>
    <property type="molecule type" value="Genomic_DNA"/>
</dbReference>
<dbReference type="InterPro" id="IPR007148">
    <property type="entry name" value="SSU_processome_Utp12"/>
</dbReference>
<dbReference type="PANTHER" id="PTHR44267">
    <property type="entry name" value="WD REPEAT-CONTAINING PROTEIN 43"/>
    <property type="match status" value="1"/>
</dbReference>
<feature type="compositionally biased region" description="Acidic residues" evidence="5">
    <location>
        <begin position="641"/>
        <end position="654"/>
    </location>
</feature>
<evidence type="ECO:0000259" key="6">
    <source>
        <dbReference type="Pfam" id="PF04003"/>
    </source>
</evidence>
<evidence type="ECO:0000256" key="2">
    <source>
        <dbReference type="ARBA" id="ARBA00023242"/>
    </source>
</evidence>
<dbReference type="InterPro" id="IPR015943">
    <property type="entry name" value="WD40/YVTN_repeat-like_dom_sf"/>
</dbReference>
<keyword evidence="2" id="KW-0539">Nucleus</keyword>
<dbReference type="Proteomes" id="UP000826234">
    <property type="component" value="Unassembled WGS sequence"/>
</dbReference>
<name>A0ABQ7SYS3_PHRPL</name>